<feature type="chain" id="PRO_5045193856" description="DUF6801 domain-containing protein" evidence="1">
    <location>
        <begin position="24"/>
        <end position="297"/>
    </location>
</feature>
<sequence>MRVATYLGAAMVAALLPAAASSAQPGAHVGEGIQASAATAPLPYTCQVLGQTRTFLVQVSTDAPTRLAFGETVAATATATITVPEDVTTTFRDDLRAASVDGQLALPGGVNKAMAAWTLPIARTALPPAGSSLVLTSAVPVGTFEGKRIDQKWRVRIGAELSGTLALYRADGSPASPVPNVTIACTLTDRERARVQKITTVKDTTTTTVRGKDTTKGSRGKAKITVVSTHGRNPKGEVRVKVFHRGELVSDRVVELEKGKAKVRTRRLDERGWSVTAKYLGSSKMRGSHGSDKVKVR</sequence>
<reference evidence="3 4" key="1">
    <citation type="journal article" date="2019" name="Int. J. Syst. Evol. Microbiol.">
        <title>The Global Catalogue of Microorganisms (GCM) 10K type strain sequencing project: providing services to taxonomists for standard genome sequencing and annotation.</title>
        <authorList>
            <consortium name="The Broad Institute Genomics Platform"/>
            <consortium name="The Broad Institute Genome Sequencing Center for Infectious Disease"/>
            <person name="Wu L."/>
            <person name="Ma J."/>
        </authorList>
    </citation>
    <scope>NUCLEOTIDE SEQUENCE [LARGE SCALE GENOMIC DNA]</scope>
    <source>
        <strain evidence="3 4">JCM 16021</strain>
    </source>
</reference>
<dbReference type="Pfam" id="PF20611">
    <property type="entry name" value="DUF6801"/>
    <property type="match status" value="1"/>
</dbReference>
<name>A0ABN2YC88_9ACTN</name>
<accession>A0ABN2YC88</accession>
<evidence type="ECO:0000313" key="3">
    <source>
        <dbReference type="EMBL" id="GAA2123587.1"/>
    </source>
</evidence>
<evidence type="ECO:0000259" key="2">
    <source>
        <dbReference type="Pfam" id="PF20611"/>
    </source>
</evidence>
<comment type="caution">
    <text evidence="3">The sequence shown here is derived from an EMBL/GenBank/DDBJ whole genome shotgun (WGS) entry which is preliminary data.</text>
</comment>
<dbReference type="Proteomes" id="UP001500575">
    <property type="component" value="Unassembled WGS sequence"/>
</dbReference>
<dbReference type="EMBL" id="BAAAQQ010000011">
    <property type="protein sequence ID" value="GAA2123587.1"/>
    <property type="molecule type" value="Genomic_DNA"/>
</dbReference>
<dbReference type="InterPro" id="IPR046542">
    <property type="entry name" value="DUF6801"/>
</dbReference>
<feature type="domain" description="DUF6801" evidence="2">
    <location>
        <begin position="44"/>
        <end position="189"/>
    </location>
</feature>
<organism evidence="3 4">
    <name type="scientific">Nocardioides bigeumensis</name>
    <dbReference type="NCBI Taxonomy" id="433657"/>
    <lineage>
        <taxon>Bacteria</taxon>
        <taxon>Bacillati</taxon>
        <taxon>Actinomycetota</taxon>
        <taxon>Actinomycetes</taxon>
        <taxon>Propionibacteriales</taxon>
        <taxon>Nocardioidaceae</taxon>
        <taxon>Nocardioides</taxon>
    </lineage>
</organism>
<proteinExistence type="predicted"/>
<keyword evidence="1" id="KW-0732">Signal</keyword>
<evidence type="ECO:0000256" key="1">
    <source>
        <dbReference type="SAM" id="SignalP"/>
    </source>
</evidence>
<protein>
    <recommendedName>
        <fullName evidence="2">DUF6801 domain-containing protein</fullName>
    </recommendedName>
</protein>
<gene>
    <name evidence="3" type="ORF">GCM10009843_19510</name>
</gene>
<keyword evidence="4" id="KW-1185">Reference proteome</keyword>
<dbReference type="RefSeq" id="WP_344303514.1">
    <property type="nucleotide sequence ID" value="NZ_BAAAQQ010000011.1"/>
</dbReference>
<feature type="signal peptide" evidence="1">
    <location>
        <begin position="1"/>
        <end position="23"/>
    </location>
</feature>
<evidence type="ECO:0000313" key="4">
    <source>
        <dbReference type="Proteomes" id="UP001500575"/>
    </source>
</evidence>